<name>A0ABU0F7M1_9HYPH</name>
<comment type="caution">
    <text evidence="9">The sequence shown here is derived from an EMBL/GenBank/DDBJ whole genome shotgun (WGS) entry which is preliminary data.</text>
</comment>
<dbReference type="GO" id="GO:0006508">
    <property type="term" value="P:proteolysis"/>
    <property type="evidence" value="ECO:0007669"/>
    <property type="project" value="UniProtKB-KW"/>
</dbReference>
<comment type="cofactor">
    <cofactor evidence="1">
        <name>Zn(2+)</name>
        <dbReference type="ChEBI" id="CHEBI:29105"/>
    </cofactor>
</comment>
<evidence type="ECO:0000256" key="1">
    <source>
        <dbReference type="ARBA" id="ARBA00001947"/>
    </source>
</evidence>
<dbReference type="PROSITE" id="PS51257">
    <property type="entry name" value="PROKAR_LIPOPROTEIN"/>
    <property type="match status" value="1"/>
</dbReference>
<keyword evidence="4" id="KW-0378">Hydrolase</keyword>
<gene>
    <name evidence="9" type="ORF">J3R73_000400</name>
</gene>
<keyword evidence="5" id="KW-0862">Zinc</keyword>
<keyword evidence="6" id="KW-0482">Metalloprotease</keyword>
<dbReference type="CDD" id="cd00118">
    <property type="entry name" value="LysM"/>
    <property type="match status" value="1"/>
</dbReference>
<evidence type="ECO:0000256" key="5">
    <source>
        <dbReference type="ARBA" id="ARBA00022833"/>
    </source>
</evidence>
<dbReference type="PANTHER" id="PTHR22726:SF1">
    <property type="entry name" value="METALLOENDOPEPTIDASE OMA1, MITOCHONDRIAL"/>
    <property type="match status" value="1"/>
</dbReference>
<reference evidence="9 10" key="1">
    <citation type="submission" date="2023-07" db="EMBL/GenBank/DDBJ databases">
        <title>Genomic Encyclopedia of Type Strains, Phase IV (KMG-IV): sequencing the most valuable type-strain genomes for metagenomic binning, comparative biology and taxonomic classification.</title>
        <authorList>
            <person name="Goeker M."/>
        </authorList>
    </citation>
    <scope>NUCLEOTIDE SEQUENCE [LARGE SCALE GENOMIC DNA]</scope>
    <source>
        <strain evidence="9 10">DSM 5896</strain>
    </source>
</reference>
<keyword evidence="10" id="KW-1185">Reference proteome</keyword>
<feature type="signal peptide" evidence="7">
    <location>
        <begin position="1"/>
        <end position="25"/>
    </location>
</feature>
<dbReference type="PANTHER" id="PTHR22726">
    <property type="entry name" value="METALLOENDOPEPTIDASE OMA1"/>
    <property type="match status" value="1"/>
</dbReference>
<accession>A0ABU0F7M1</accession>
<feature type="domain" description="LysM" evidence="8">
    <location>
        <begin position="436"/>
        <end position="483"/>
    </location>
</feature>
<dbReference type="EMBL" id="JAUSVK010000001">
    <property type="protein sequence ID" value="MDQ0390608.1"/>
    <property type="molecule type" value="Genomic_DNA"/>
</dbReference>
<evidence type="ECO:0000256" key="6">
    <source>
        <dbReference type="ARBA" id="ARBA00023049"/>
    </source>
</evidence>
<dbReference type="CDD" id="cd07324">
    <property type="entry name" value="M48C_Oma1-like"/>
    <property type="match status" value="1"/>
</dbReference>
<dbReference type="GO" id="GO:0008233">
    <property type="term" value="F:peptidase activity"/>
    <property type="evidence" value="ECO:0007669"/>
    <property type="project" value="UniProtKB-KW"/>
</dbReference>
<evidence type="ECO:0000256" key="3">
    <source>
        <dbReference type="ARBA" id="ARBA00022723"/>
    </source>
</evidence>
<dbReference type="Gene3D" id="3.30.2010.10">
    <property type="entry name" value="Metalloproteases ('zincins'), catalytic domain"/>
    <property type="match status" value="1"/>
</dbReference>
<evidence type="ECO:0000259" key="8">
    <source>
        <dbReference type="PROSITE" id="PS51782"/>
    </source>
</evidence>
<keyword evidence="2 9" id="KW-0645">Protease</keyword>
<keyword evidence="7" id="KW-0732">Signal</keyword>
<dbReference type="InterPro" id="IPR001915">
    <property type="entry name" value="Peptidase_M48"/>
</dbReference>
<dbReference type="Pfam" id="PF01435">
    <property type="entry name" value="Peptidase_M48"/>
    <property type="match status" value="1"/>
</dbReference>
<sequence>MSKGGVWLRLGVLMVGLGLSSCASVGDNDPLPSPSVKATPVSLPVGAPRVIAPPTADDRESDRLLAAYGGAYRNAGLDRYLDDLVQRLAAQSDRPDIPYRLTVLNASSINAFALPSGRLYVTRGLLALANDDAEIAAVVAHEMAHVSARHALARANLERKSQLVSSVMTDVLHNTAGASASEQRAQISLASFSRQQELDADQIGIRTIAKAGFDPYGAVRFLTSMRRQVEARTRPATPDFLSTHPSTPERIDKANQEAQAFGPPGAGEHDRYRYLSVIDGLTYGEDPGQGYTQGRIFWQPRLGFTFTAPANFTLDNTPQAILGIDGNGRALRLDTVKPKEGQSLSAYLGSGWITGVDTGSITTVTINGSEAATGLARGQDWSFRLYAIRFDGDVYRLILAARTLDAPTDALFQETANSFRRMTAEEQRNVHPEHIDIVTVRAGDTLQSLSSRMVEPQDQLDHFLVLNGLDAGAQLKPGDRVKIVSQ</sequence>
<dbReference type="PROSITE" id="PS51782">
    <property type="entry name" value="LYSM"/>
    <property type="match status" value="1"/>
</dbReference>
<evidence type="ECO:0000256" key="2">
    <source>
        <dbReference type="ARBA" id="ARBA00022670"/>
    </source>
</evidence>
<dbReference type="InterPro" id="IPR051156">
    <property type="entry name" value="Mito/Outer_Membr_Metalloprot"/>
</dbReference>
<dbReference type="RefSeq" id="WP_307421897.1">
    <property type="nucleotide sequence ID" value="NZ_JAUSVK010000001.1"/>
</dbReference>
<dbReference type="InterPro" id="IPR018392">
    <property type="entry name" value="LysM"/>
</dbReference>
<dbReference type="Proteomes" id="UP001237448">
    <property type="component" value="Unassembled WGS sequence"/>
</dbReference>
<evidence type="ECO:0000313" key="10">
    <source>
        <dbReference type="Proteomes" id="UP001237448"/>
    </source>
</evidence>
<dbReference type="Pfam" id="PF01476">
    <property type="entry name" value="LysM"/>
    <property type="match status" value="1"/>
</dbReference>
<protein>
    <submittedName>
        <fullName evidence="9">Zn-dependent protease</fullName>
    </submittedName>
</protein>
<proteinExistence type="predicted"/>
<keyword evidence="3" id="KW-0479">Metal-binding</keyword>
<evidence type="ECO:0000313" key="9">
    <source>
        <dbReference type="EMBL" id="MDQ0390608.1"/>
    </source>
</evidence>
<evidence type="ECO:0000256" key="7">
    <source>
        <dbReference type="SAM" id="SignalP"/>
    </source>
</evidence>
<evidence type="ECO:0000256" key="4">
    <source>
        <dbReference type="ARBA" id="ARBA00022801"/>
    </source>
</evidence>
<organism evidence="9 10">
    <name type="scientific">Labrys monachus</name>
    <dbReference type="NCBI Taxonomy" id="217067"/>
    <lineage>
        <taxon>Bacteria</taxon>
        <taxon>Pseudomonadati</taxon>
        <taxon>Pseudomonadota</taxon>
        <taxon>Alphaproteobacteria</taxon>
        <taxon>Hyphomicrobiales</taxon>
        <taxon>Xanthobacteraceae</taxon>
        <taxon>Labrys</taxon>
    </lineage>
</organism>
<feature type="chain" id="PRO_5045999168" evidence="7">
    <location>
        <begin position="26"/>
        <end position="486"/>
    </location>
</feature>